<comment type="caution">
    <text evidence="2">The sequence shown here is derived from an EMBL/GenBank/DDBJ whole genome shotgun (WGS) entry which is preliminary data.</text>
</comment>
<reference evidence="2 3" key="1">
    <citation type="submission" date="2019-03" db="EMBL/GenBank/DDBJ databases">
        <title>Single cell metagenomics reveals metabolic interactions within the superorganism composed of flagellate Streblomastix strix and complex community of Bacteroidetes bacteria on its surface.</title>
        <authorList>
            <person name="Treitli S.C."/>
            <person name="Kolisko M."/>
            <person name="Husnik F."/>
            <person name="Keeling P."/>
            <person name="Hampl V."/>
        </authorList>
    </citation>
    <scope>NUCLEOTIDE SEQUENCE [LARGE SCALE GENOMIC DNA]</scope>
    <source>
        <strain evidence="2">ST1C</strain>
    </source>
</reference>
<gene>
    <name evidence="2" type="ORF">EZS28_002689</name>
</gene>
<feature type="compositionally biased region" description="Polar residues" evidence="1">
    <location>
        <begin position="638"/>
        <end position="651"/>
    </location>
</feature>
<dbReference type="AlphaFoldDB" id="A0A5J4X3D9"/>
<dbReference type="EMBL" id="SNRW01000335">
    <property type="protein sequence ID" value="KAA6401781.1"/>
    <property type="molecule type" value="Genomic_DNA"/>
</dbReference>
<feature type="region of interest" description="Disordered" evidence="1">
    <location>
        <begin position="549"/>
        <end position="568"/>
    </location>
</feature>
<evidence type="ECO:0000256" key="1">
    <source>
        <dbReference type="SAM" id="MobiDB-lite"/>
    </source>
</evidence>
<dbReference type="Proteomes" id="UP000324800">
    <property type="component" value="Unassembled WGS sequence"/>
</dbReference>
<feature type="region of interest" description="Disordered" evidence="1">
    <location>
        <begin position="505"/>
        <end position="527"/>
    </location>
</feature>
<evidence type="ECO:0000313" key="3">
    <source>
        <dbReference type="Proteomes" id="UP000324800"/>
    </source>
</evidence>
<dbReference type="OrthoDB" id="6287725at2759"/>
<organism evidence="2 3">
    <name type="scientific">Streblomastix strix</name>
    <dbReference type="NCBI Taxonomy" id="222440"/>
    <lineage>
        <taxon>Eukaryota</taxon>
        <taxon>Metamonada</taxon>
        <taxon>Preaxostyla</taxon>
        <taxon>Oxymonadida</taxon>
        <taxon>Streblomastigidae</taxon>
        <taxon>Streblomastix</taxon>
    </lineage>
</organism>
<name>A0A5J4X3D9_9EUKA</name>
<feature type="region of interest" description="Disordered" evidence="1">
    <location>
        <begin position="632"/>
        <end position="651"/>
    </location>
</feature>
<sequence length="940" mass="108159">MFPYQGAFSQFISIIKYFELLIEKASISILFQLPQLLWLCISLIRSTFVPIVYNGLHLLSAYLTRVIPLLSGSEQFREIIMNSIPLFAIETQYLTDNENQTENEKIRNIFNWGNKYPVFVGIRYFVFPSLFHKLTEKLARDILIQMSLLPQSCNPIIDPYSVVDNKGSFTILCCSILPFLCNAIDNFSEVVSFLQSPFYSQQTNEKANYFSDQRHNLLYNQQFTDITNNEVRQDSQFSEQKQPNNQPYLFKNRADPLLQRSFSSNTSLHELNYRKVKNLVQQSSPSLSASYTFAQKSSLKQSGIIRETEFRSNYISSLPANYLFNLFNYQTNIINDEEQIVNDELPAQTLRQQVESTLIEARETAQLLALGALNQQQGTLALILQLYSRAHFNNSSEFLEAIAPSICEELDSSEIVSFELDNIPVFEQRKQGVSMIVYTLWMRQLYGASEYSTVRSIYNIIFAFLIHKEQQALRLSHVVYQILDERKWEMIREENQMMNQEDVIEREQDSNDNQNPSPATHHSPFQQQIQTQLQKQGINRISQKLLQPQNKKQLTEAQKQGNQQNKQQVSVVSDVFSASVGSASTSSSYALQSQVINQLKNASTSIQPQQNTYDSQLHGNQTLRAPKISSLFPELQPKTPNSAQSSPGQNYQSLAQLGTSPNLSVFEKDVAKIGDSNQLEPKLGLLLTTSLRANMQTPIRLYAARLFSASVRATSSFMKKDINSKTWLGLTPDNLPYQLTDVTSEKSTMEKLFIIQKAVKQMCICEMDPSISIAFGIKALTDIVGDIIVEVFKQYGKRNQKSKTVQSENRKQQITRKSEKYKKNTLQSFIWTDQTYAEWFLRFISQYSFLESNIIDETKMHDCRTTGTYEKKHSILKGNTLSLEIKLEDEWNRQLEQLWAKFDSLANLNLQEADKIWREAIDLREFAEYQIVNNLVQTLR</sequence>
<protein>
    <submittedName>
        <fullName evidence="2">Uncharacterized protein</fullName>
    </submittedName>
</protein>
<evidence type="ECO:0000313" key="2">
    <source>
        <dbReference type="EMBL" id="KAA6401781.1"/>
    </source>
</evidence>
<feature type="compositionally biased region" description="Polar residues" evidence="1">
    <location>
        <begin position="511"/>
        <end position="525"/>
    </location>
</feature>
<accession>A0A5J4X3D9</accession>
<proteinExistence type="predicted"/>